<evidence type="ECO:0000313" key="2">
    <source>
        <dbReference type="EMBL" id="SBW08697.1"/>
    </source>
</evidence>
<feature type="transmembrane region" description="Helical" evidence="1">
    <location>
        <begin position="98"/>
        <end position="115"/>
    </location>
</feature>
<keyword evidence="1" id="KW-0472">Membrane</keyword>
<gene>
    <name evidence="2" type="primary">yjdF</name>
    <name evidence="2" type="ORF">KL86DYS2_13436</name>
</gene>
<sequence length="209" mass="24381">MEKKYWFFLIIFTLVAVWSGYQPYEAGLWFLEAGICLAAVVILMTTFKRFRFTDMTYIFILIHLIILFVGAHYSYARVPLFDCVKEVFDQDRNNYDKVGHFAQGFIPAMVARELLIRLDVVRKKGWIPFFVICICLAISAFYELIEWWTAVLSGDGAEDFLGTQGYVWDTQSDMFCAMIGAICMLIFFSRLQDRQINKMAHPDYSEKNN</sequence>
<keyword evidence="1" id="KW-1133">Transmembrane helix</keyword>
<protein>
    <submittedName>
        <fullName evidence="2">Inner membrane protein YjdF</fullName>
    </submittedName>
</protein>
<keyword evidence="1" id="KW-0812">Transmembrane</keyword>
<dbReference type="InterPro" id="IPR014509">
    <property type="entry name" value="YjdF-like"/>
</dbReference>
<feature type="transmembrane region" description="Helical" evidence="1">
    <location>
        <begin position="165"/>
        <end position="188"/>
    </location>
</feature>
<name>A0A212KAN5_9BACT</name>
<feature type="transmembrane region" description="Helical" evidence="1">
    <location>
        <begin position="5"/>
        <end position="21"/>
    </location>
</feature>
<dbReference type="InterPro" id="IPR058534">
    <property type="entry name" value="YjdF"/>
</dbReference>
<dbReference type="Pfam" id="PF09997">
    <property type="entry name" value="DUF2238"/>
    <property type="match status" value="1"/>
</dbReference>
<dbReference type="EMBL" id="FLUL01000001">
    <property type="protein sequence ID" value="SBW08697.1"/>
    <property type="molecule type" value="Genomic_DNA"/>
</dbReference>
<feature type="transmembrane region" description="Helical" evidence="1">
    <location>
        <begin position="127"/>
        <end position="145"/>
    </location>
</feature>
<proteinExistence type="predicted"/>
<dbReference type="AlphaFoldDB" id="A0A212KAN5"/>
<feature type="transmembrane region" description="Helical" evidence="1">
    <location>
        <begin position="27"/>
        <end position="45"/>
    </location>
</feature>
<organism evidence="2">
    <name type="scientific">uncultured Dysgonomonas sp</name>
    <dbReference type="NCBI Taxonomy" id="206096"/>
    <lineage>
        <taxon>Bacteria</taxon>
        <taxon>Pseudomonadati</taxon>
        <taxon>Bacteroidota</taxon>
        <taxon>Bacteroidia</taxon>
        <taxon>Bacteroidales</taxon>
        <taxon>Dysgonomonadaceae</taxon>
        <taxon>Dysgonomonas</taxon>
        <taxon>environmental samples</taxon>
    </lineage>
</organism>
<evidence type="ECO:0000256" key="1">
    <source>
        <dbReference type="SAM" id="Phobius"/>
    </source>
</evidence>
<dbReference type="RefSeq" id="WP_296952255.1">
    <property type="nucleotide sequence ID" value="NZ_LT599021.1"/>
</dbReference>
<accession>A0A212KAN5</accession>
<feature type="transmembrane region" description="Helical" evidence="1">
    <location>
        <begin position="57"/>
        <end position="78"/>
    </location>
</feature>
<dbReference type="PIRSF" id="PIRSF020606">
    <property type="entry name" value="UCP020606"/>
    <property type="match status" value="1"/>
</dbReference>
<reference evidence="2" key="1">
    <citation type="submission" date="2016-04" db="EMBL/GenBank/DDBJ databases">
        <authorList>
            <person name="Evans L.H."/>
            <person name="Alamgir A."/>
            <person name="Owens N."/>
            <person name="Weber N.D."/>
            <person name="Virtaneva K."/>
            <person name="Barbian K."/>
            <person name="Babar A."/>
            <person name="Rosenke K."/>
        </authorList>
    </citation>
    <scope>NUCLEOTIDE SEQUENCE</scope>
    <source>
        <strain evidence="2">86-2</strain>
    </source>
</reference>